<evidence type="ECO:0000256" key="3">
    <source>
        <dbReference type="ARBA" id="ARBA00022448"/>
    </source>
</evidence>
<keyword evidence="5" id="KW-0677">Repeat</keyword>
<keyword evidence="20" id="KW-1185">Reference proteome</keyword>
<dbReference type="InterPro" id="IPR023395">
    <property type="entry name" value="MCP_dom_sf"/>
</dbReference>
<evidence type="ECO:0000256" key="1">
    <source>
        <dbReference type="ARBA" id="ARBA00004448"/>
    </source>
</evidence>
<evidence type="ECO:0000313" key="19">
    <source>
        <dbReference type="EMBL" id="CDF91625.1"/>
    </source>
</evidence>
<dbReference type="EMBL" id="HG316465">
    <property type="protein sequence ID" value="CDF91625.1"/>
    <property type="molecule type" value="Genomic_DNA"/>
</dbReference>
<evidence type="ECO:0000256" key="9">
    <source>
        <dbReference type="ARBA" id="ARBA00023136"/>
    </source>
</evidence>
<dbReference type="PRINTS" id="PR00926">
    <property type="entry name" value="MITOCARRIER"/>
</dbReference>
<dbReference type="PROSITE" id="PS50920">
    <property type="entry name" value="SOLCAR"/>
    <property type="match status" value="3"/>
</dbReference>
<evidence type="ECO:0000256" key="10">
    <source>
        <dbReference type="ARBA" id="ARBA00050736"/>
    </source>
</evidence>
<reference evidence="20" key="1">
    <citation type="journal article" date="2013" name="Genome Announc.">
        <title>Genome sequence of the food spoilage yeast Zygosaccharomyces bailii CLIB 213(T).</title>
        <authorList>
            <person name="Galeote V."/>
            <person name="Bigey F."/>
            <person name="Devillers H."/>
            <person name="Neuveglise C."/>
            <person name="Dequin S."/>
        </authorList>
    </citation>
    <scope>NUCLEOTIDE SEQUENCE [LARGE SCALE GENOMIC DNA]</scope>
    <source>
        <strain evidence="20">CLIB 213 / ATCC 58445 / CBS 680 / CCRC 21525 / NBRC 1098 / NCYC 1416 / NRRL Y-2227</strain>
    </source>
</reference>
<comment type="catalytic activity">
    <reaction evidence="11">
        <text>deamido-NAD(+)(in) + NAD(+)(out) = deamido-NAD(+)(out) + NAD(+)(in)</text>
        <dbReference type="Rhea" id="RHEA:65428"/>
        <dbReference type="ChEBI" id="CHEBI:57540"/>
        <dbReference type="ChEBI" id="CHEBI:58437"/>
    </reaction>
    <physiologicalReaction direction="left-to-right" evidence="11">
        <dbReference type="Rhea" id="RHEA:65429"/>
    </physiologicalReaction>
</comment>
<dbReference type="Proteomes" id="UP000019375">
    <property type="component" value="Unassembled WGS sequence"/>
</dbReference>
<evidence type="ECO:0000256" key="12">
    <source>
        <dbReference type="ARBA" id="ARBA00052051"/>
    </source>
</evidence>
<evidence type="ECO:0000256" key="6">
    <source>
        <dbReference type="ARBA" id="ARBA00022792"/>
    </source>
</evidence>
<protein>
    <submittedName>
        <fullName evidence="19">ZYBA0S12-03224g1_1</fullName>
    </submittedName>
</protein>
<dbReference type="PANTHER" id="PTHR45683">
    <property type="entry name" value="MITOCHONDRIAL NICOTINAMIDE ADENINE DINUCLEOTIDE TRANSPORTER 1-RELATED-RELATED"/>
    <property type="match status" value="1"/>
</dbReference>
<evidence type="ECO:0000256" key="13">
    <source>
        <dbReference type="ARBA" id="ARBA00052827"/>
    </source>
</evidence>
<feature type="repeat" description="Solcar" evidence="16">
    <location>
        <begin position="148"/>
        <end position="237"/>
    </location>
</feature>
<evidence type="ECO:0000256" key="14">
    <source>
        <dbReference type="ARBA" id="ARBA00052961"/>
    </source>
</evidence>
<keyword evidence="3 17" id="KW-0813">Transport</keyword>
<dbReference type="Pfam" id="PF00153">
    <property type="entry name" value="Mito_carr"/>
    <property type="match status" value="3"/>
</dbReference>
<name>A0A8J2TAX7_ZYGB2</name>
<organism evidence="19 20">
    <name type="scientific">Zygosaccharomyces bailii (strain CLIB 213 / ATCC 58445 / CBS 680 / BCRC 21525 / NBRC 1098 / NCYC 1416 / NRRL Y-2227)</name>
    <dbReference type="NCBI Taxonomy" id="1333698"/>
    <lineage>
        <taxon>Eukaryota</taxon>
        <taxon>Fungi</taxon>
        <taxon>Dikarya</taxon>
        <taxon>Ascomycota</taxon>
        <taxon>Saccharomycotina</taxon>
        <taxon>Saccharomycetes</taxon>
        <taxon>Saccharomycetales</taxon>
        <taxon>Saccharomycetaceae</taxon>
        <taxon>Zygosaccharomyces</taxon>
    </lineage>
</organism>
<evidence type="ECO:0000256" key="17">
    <source>
        <dbReference type="RuleBase" id="RU000488"/>
    </source>
</evidence>
<evidence type="ECO:0000256" key="15">
    <source>
        <dbReference type="ARBA" id="ARBA00059403"/>
    </source>
</evidence>
<feature type="transmembrane region" description="Helical" evidence="18">
    <location>
        <begin position="51"/>
        <end position="72"/>
    </location>
</feature>
<evidence type="ECO:0000256" key="2">
    <source>
        <dbReference type="ARBA" id="ARBA00006375"/>
    </source>
</evidence>
<comment type="similarity">
    <text evidence="2 17">Belongs to the mitochondrial carrier (TC 2.A.29) family.</text>
</comment>
<dbReference type="GO" id="GO:1990549">
    <property type="term" value="P:mitochondrial NAD transmembrane transport"/>
    <property type="evidence" value="ECO:0007669"/>
    <property type="project" value="UniProtKB-ARBA"/>
</dbReference>
<dbReference type="InterPro" id="IPR002067">
    <property type="entry name" value="MCP"/>
</dbReference>
<keyword evidence="7 18" id="KW-1133">Transmembrane helix</keyword>
<comment type="function">
    <text evidence="15">Mitochondrial inner membrane carrier protein that mediates the import of NAD(+) into mitochondria. Can transport NAD(+) by unidirectional transport or by exchange with intramitochondrially generated dAMP and dGMP. Also able to transport NAD(+) by exchange with AMP, GMP or deamido-NAD (+) in vitro.</text>
</comment>
<feature type="repeat" description="Solcar" evidence="16">
    <location>
        <begin position="49"/>
        <end position="140"/>
    </location>
</feature>
<dbReference type="InterPro" id="IPR018108">
    <property type="entry name" value="MCP_transmembrane"/>
</dbReference>
<feature type="transmembrane region" description="Helical" evidence="18">
    <location>
        <begin position="150"/>
        <end position="174"/>
    </location>
</feature>
<feature type="transmembrane region" description="Helical" evidence="18">
    <location>
        <begin position="112"/>
        <end position="130"/>
    </location>
</feature>
<comment type="catalytic activity">
    <reaction evidence="12">
        <text>AMP(in) + NAD(+)(out) = AMP(out) + NAD(+)(in)</text>
        <dbReference type="Rhea" id="RHEA:65424"/>
        <dbReference type="ChEBI" id="CHEBI:57540"/>
        <dbReference type="ChEBI" id="CHEBI:456215"/>
    </reaction>
    <physiologicalReaction direction="left-to-right" evidence="12">
        <dbReference type="Rhea" id="RHEA:65425"/>
    </physiologicalReaction>
</comment>
<comment type="catalytic activity">
    <reaction evidence="14">
        <text>dAMP(in) + NAD(+)(out) = dAMP(out) + NAD(+)(in)</text>
        <dbReference type="Rhea" id="RHEA:65412"/>
        <dbReference type="ChEBI" id="CHEBI:57540"/>
        <dbReference type="ChEBI" id="CHEBI:58245"/>
    </reaction>
    <physiologicalReaction direction="left-to-right" evidence="14">
        <dbReference type="Rhea" id="RHEA:65413"/>
    </physiologicalReaction>
</comment>
<evidence type="ECO:0000256" key="11">
    <source>
        <dbReference type="ARBA" id="ARBA00051263"/>
    </source>
</evidence>
<dbReference type="OrthoDB" id="10266426at2759"/>
<dbReference type="InterPro" id="IPR044712">
    <property type="entry name" value="SLC25A32-like"/>
</dbReference>
<evidence type="ECO:0000256" key="16">
    <source>
        <dbReference type="PROSITE-ProRule" id="PRU00282"/>
    </source>
</evidence>
<comment type="catalytic activity">
    <reaction evidence="10">
        <text>dGMP(in) + NAD(+)(out) = dGMP(out) + NAD(+)(in)</text>
        <dbReference type="Rhea" id="RHEA:65416"/>
        <dbReference type="ChEBI" id="CHEBI:57540"/>
        <dbReference type="ChEBI" id="CHEBI:57673"/>
    </reaction>
    <physiologicalReaction direction="left-to-right" evidence="10">
        <dbReference type="Rhea" id="RHEA:65417"/>
    </physiologicalReaction>
</comment>
<comment type="catalytic activity">
    <reaction evidence="13">
        <text>GMP(in) + NAD(+)(out) = GMP(out) + NAD(+)(in)</text>
        <dbReference type="Rhea" id="RHEA:65420"/>
        <dbReference type="ChEBI" id="CHEBI:57540"/>
        <dbReference type="ChEBI" id="CHEBI:58115"/>
    </reaction>
    <physiologicalReaction direction="left-to-right" evidence="13">
        <dbReference type="Rhea" id="RHEA:65421"/>
    </physiologicalReaction>
</comment>
<keyword evidence="6" id="KW-0999">Mitochondrion inner membrane</keyword>
<accession>A0A8J2TAX7</accession>
<evidence type="ECO:0000256" key="18">
    <source>
        <dbReference type="SAM" id="Phobius"/>
    </source>
</evidence>
<evidence type="ECO:0000256" key="8">
    <source>
        <dbReference type="ARBA" id="ARBA00023128"/>
    </source>
</evidence>
<dbReference type="AlphaFoldDB" id="A0A8J2TAX7"/>
<dbReference type="GO" id="GO:0005743">
    <property type="term" value="C:mitochondrial inner membrane"/>
    <property type="evidence" value="ECO:0007669"/>
    <property type="project" value="UniProtKB-SubCell"/>
</dbReference>
<dbReference type="FunFam" id="1.50.40.10:FF:000106">
    <property type="entry name" value="NAD+ transporter"/>
    <property type="match status" value="1"/>
</dbReference>
<keyword evidence="8" id="KW-0496">Mitochondrion</keyword>
<dbReference type="GO" id="GO:0051724">
    <property type="term" value="F:NAD transmembrane transporter activity"/>
    <property type="evidence" value="ECO:0007669"/>
    <property type="project" value="UniProtKB-ARBA"/>
</dbReference>
<proteinExistence type="inferred from homology"/>
<evidence type="ECO:0000256" key="4">
    <source>
        <dbReference type="ARBA" id="ARBA00022692"/>
    </source>
</evidence>
<keyword evidence="4 16" id="KW-0812">Transmembrane</keyword>
<comment type="subcellular location">
    <subcellularLocation>
        <location evidence="1">Mitochondrion inner membrane</location>
        <topology evidence="1">Multi-pass membrane protein</topology>
    </subcellularLocation>
</comment>
<dbReference type="Gene3D" id="1.50.40.10">
    <property type="entry name" value="Mitochondrial carrier domain"/>
    <property type="match status" value="2"/>
</dbReference>
<dbReference type="FunFam" id="1.50.40.10:FF:000081">
    <property type="entry name" value="NAD+ transporter"/>
    <property type="match status" value="1"/>
</dbReference>
<feature type="repeat" description="Solcar" evidence="16">
    <location>
        <begin position="252"/>
        <end position="340"/>
    </location>
</feature>
<evidence type="ECO:0000256" key="5">
    <source>
        <dbReference type="ARBA" id="ARBA00022737"/>
    </source>
</evidence>
<evidence type="ECO:0000256" key="7">
    <source>
        <dbReference type="ARBA" id="ARBA00022989"/>
    </source>
</evidence>
<sequence length="366" mass="40677">MLDDGTEPLHNTRNHQLHEEYLLPDVSQLSSDVIESSKTELPQSTNRLGDAQIVAISGALAGFLSGIAVCPLDVAKTRLQAQGLQSQAENKYYRGMFGTLATIHRDEGVRGLYKGLTAIVLGYFPTWMIYFSIYESCKDFYPKLLPGWDFLAHSCSAISAGAVSTICTNPIWVLKTRLMLQTHVSAHPTHYKGTWDAFNKILQQEGFKSLYAGLVPSLLGLLHVAIHFPIYEKLKVTFKCCDNGELRSERTLHLGRLIMASCCSKMCASLVTYPHEILRTRMQLKSNLPNNVQKRLIPLIKTTYNREGFRAFYSGFATNLARTVPASAITLVSFEYARNRLTSFNEKVLTATPSTSQCSSTGSGSF</sequence>
<dbReference type="SUPFAM" id="SSF103506">
    <property type="entry name" value="Mitochondrial carrier"/>
    <property type="match status" value="1"/>
</dbReference>
<gene>
    <name evidence="19" type="ORF">BN860_03224g</name>
</gene>
<keyword evidence="9 16" id="KW-0472">Membrane</keyword>
<evidence type="ECO:0000313" key="20">
    <source>
        <dbReference type="Proteomes" id="UP000019375"/>
    </source>
</evidence>
<feature type="transmembrane region" description="Helical" evidence="18">
    <location>
        <begin position="210"/>
        <end position="231"/>
    </location>
</feature>